<dbReference type="EMBL" id="JASPKY010002711">
    <property type="protein sequence ID" value="KAK9667547.1"/>
    <property type="molecule type" value="Genomic_DNA"/>
</dbReference>
<gene>
    <name evidence="2" type="ORF">QE152_g41296</name>
</gene>
<reference evidence="2 3" key="1">
    <citation type="journal article" date="2024" name="BMC Genomics">
        <title>De novo assembly and annotation of Popillia japonica's genome with initial clues to its potential as an invasive pest.</title>
        <authorList>
            <person name="Cucini C."/>
            <person name="Boschi S."/>
            <person name="Funari R."/>
            <person name="Cardaioli E."/>
            <person name="Iannotti N."/>
            <person name="Marturano G."/>
            <person name="Paoli F."/>
            <person name="Bruttini M."/>
            <person name="Carapelli A."/>
            <person name="Frati F."/>
            <person name="Nardi F."/>
        </authorList>
    </citation>
    <scope>NUCLEOTIDE SEQUENCE [LARGE SCALE GENOMIC DNA]</scope>
    <source>
        <strain evidence="2">DMR45628</strain>
    </source>
</reference>
<sequence length="43" mass="4815">MTTKVRKTSVNNDESFSSSEDDEVLILDDDSDMDCDIGEEEAE</sequence>
<feature type="non-terminal residue" evidence="2">
    <location>
        <position position="43"/>
    </location>
</feature>
<feature type="compositionally biased region" description="Low complexity" evidence="1">
    <location>
        <begin position="9"/>
        <end position="18"/>
    </location>
</feature>
<proteinExistence type="predicted"/>
<feature type="compositionally biased region" description="Acidic residues" evidence="1">
    <location>
        <begin position="19"/>
        <end position="43"/>
    </location>
</feature>
<name>A0AAW1GUT8_POPJA</name>
<comment type="caution">
    <text evidence="2">The sequence shown here is derived from an EMBL/GenBank/DDBJ whole genome shotgun (WGS) entry which is preliminary data.</text>
</comment>
<keyword evidence="3" id="KW-1185">Reference proteome</keyword>
<organism evidence="2 3">
    <name type="scientific">Popillia japonica</name>
    <name type="common">Japanese beetle</name>
    <dbReference type="NCBI Taxonomy" id="7064"/>
    <lineage>
        <taxon>Eukaryota</taxon>
        <taxon>Metazoa</taxon>
        <taxon>Ecdysozoa</taxon>
        <taxon>Arthropoda</taxon>
        <taxon>Hexapoda</taxon>
        <taxon>Insecta</taxon>
        <taxon>Pterygota</taxon>
        <taxon>Neoptera</taxon>
        <taxon>Endopterygota</taxon>
        <taxon>Coleoptera</taxon>
        <taxon>Polyphaga</taxon>
        <taxon>Scarabaeiformia</taxon>
        <taxon>Scarabaeidae</taxon>
        <taxon>Rutelinae</taxon>
        <taxon>Popillia</taxon>
    </lineage>
</organism>
<dbReference type="Proteomes" id="UP001458880">
    <property type="component" value="Unassembled WGS sequence"/>
</dbReference>
<protein>
    <submittedName>
        <fullName evidence="2">Uncharacterized protein</fullName>
    </submittedName>
</protein>
<feature type="region of interest" description="Disordered" evidence="1">
    <location>
        <begin position="1"/>
        <end position="43"/>
    </location>
</feature>
<evidence type="ECO:0000313" key="3">
    <source>
        <dbReference type="Proteomes" id="UP001458880"/>
    </source>
</evidence>
<accession>A0AAW1GUT8</accession>
<evidence type="ECO:0000313" key="2">
    <source>
        <dbReference type="EMBL" id="KAK9667547.1"/>
    </source>
</evidence>
<dbReference type="AlphaFoldDB" id="A0AAW1GUT8"/>
<evidence type="ECO:0000256" key="1">
    <source>
        <dbReference type="SAM" id="MobiDB-lite"/>
    </source>
</evidence>